<evidence type="ECO:0000313" key="2">
    <source>
        <dbReference type="EMBL" id="MBW8640322.1"/>
    </source>
</evidence>
<feature type="transmembrane region" description="Helical" evidence="1">
    <location>
        <begin position="20"/>
        <end position="40"/>
    </location>
</feature>
<accession>A0AAE2ZV87</accession>
<sequence length="97" mass="10758">MTLFAFTRKRSSHSGPTRNLADWLALAAAPTFAMMAWLSAVDAQEMAICASDSSFSPVNTMALMYLIMGLFHLSPWLKLAFTRTQRLDKTTIPTKGE</sequence>
<dbReference type="RefSeq" id="WP_220231059.1">
    <property type="nucleotide sequence ID" value="NZ_JAICBX010000006.1"/>
</dbReference>
<dbReference type="AlphaFoldDB" id="A0AAE2ZV87"/>
<organism evidence="2 3">
    <name type="scientific">Flavimaribacter sediminis</name>
    <dbReference type="NCBI Taxonomy" id="2865987"/>
    <lineage>
        <taxon>Bacteria</taxon>
        <taxon>Pseudomonadati</taxon>
        <taxon>Pseudomonadota</taxon>
        <taxon>Alphaproteobacteria</taxon>
        <taxon>Hyphomicrobiales</taxon>
        <taxon>Rhizobiaceae</taxon>
        <taxon>Flavimaribacter</taxon>
    </lineage>
</organism>
<gene>
    <name evidence="2" type="ORF">K1W69_24230</name>
</gene>
<comment type="caution">
    <text evidence="2">The sequence shown here is derived from an EMBL/GenBank/DDBJ whole genome shotgun (WGS) entry which is preliminary data.</text>
</comment>
<evidence type="ECO:0000256" key="1">
    <source>
        <dbReference type="SAM" id="Phobius"/>
    </source>
</evidence>
<keyword evidence="3" id="KW-1185">Reference proteome</keyword>
<keyword evidence="1" id="KW-1133">Transmembrane helix</keyword>
<keyword evidence="1" id="KW-0812">Transmembrane</keyword>
<name>A0AAE2ZV87_9HYPH</name>
<protein>
    <submittedName>
        <fullName evidence="2">Uncharacterized protein</fullName>
    </submittedName>
</protein>
<dbReference type="Proteomes" id="UP001196509">
    <property type="component" value="Unassembled WGS sequence"/>
</dbReference>
<feature type="transmembrane region" description="Helical" evidence="1">
    <location>
        <begin position="60"/>
        <end position="81"/>
    </location>
</feature>
<dbReference type="EMBL" id="JAICBX010000006">
    <property type="protein sequence ID" value="MBW8640322.1"/>
    <property type="molecule type" value="Genomic_DNA"/>
</dbReference>
<reference evidence="2" key="1">
    <citation type="submission" date="2021-08" db="EMBL/GenBank/DDBJ databases">
        <title>Hoeflea bacterium WL0058 sp. nov., isolated from the sediment.</title>
        <authorList>
            <person name="Wang L."/>
            <person name="Zhang D."/>
        </authorList>
    </citation>
    <scope>NUCLEOTIDE SEQUENCE</scope>
    <source>
        <strain evidence="2">WL0058</strain>
    </source>
</reference>
<evidence type="ECO:0000313" key="3">
    <source>
        <dbReference type="Proteomes" id="UP001196509"/>
    </source>
</evidence>
<keyword evidence="1" id="KW-0472">Membrane</keyword>
<proteinExistence type="predicted"/>